<feature type="transmembrane region" description="Helical" evidence="2">
    <location>
        <begin position="77"/>
        <end position="101"/>
    </location>
</feature>
<dbReference type="PROSITE" id="PS51201">
    <property type="entry name" value="RCK_N"/>
    <property type="match status" value="1"/>
</dbReference>
<dbReference type="EMBL" id="NRSH01000027">
    <property type="protein sequence ID" value="MBK1726181.1"/>
    <property type="molecule type" value="Genomic_DNA"/>
</dbReference>
<dbReference type="PANTHER" id="PTHR43833">
    <property type="entry name" value="POTASSIUM CHANNEL PROTEIN 2-RELATED-RELATED"/>
    <property type="match status" value="1"/>
</dbReference>
<name>A0ABS1E390_9GAMM</name>
<dbReference type="Pfam" id="PF07885">
    <property type="entry name" value="Ion_trans_2"/>
    <property type="match status" value="1"/>
</dbReference>
<keyword evidence="2" id="KW-0472">Membrane</keyword>
<sequence>MYSAAFYIVLRRMRSPLLALIGSYAVSMVNLMAVSGELPSGEAWRMNFLDAFYFITFTAPTIGFGEIPHEFTLAQRLAFLPAIYLPVIAWFYAFMTLLALFQDPVFRRTVEAGRFRRRVQRLADPFWIVCGCGDTGSMLVRSLTERGWEASVLDIEGERIADLWTRDLRLFVPGWQADASRTENLRAAGLDHPLCEGVLAATDDDHTNLQVAITVKLLRPELRVICRAENRSSADNMASFGTDHVVAPFESFADRLALAIRKPEMHRVYEWLSGMPNTPLFEPPRPPDGRWLICGYGRFGKAVCQRLDKIGVPYTVIEQTPETARAPEGTIHGKGTEAVTLRQAGIEDAAGVLAGTDDDADNLSIVMTARDIAPEIYLAARENQMAHRPLFKAAQLHLPAEPSYIIATRMLSLITAPLLPEFLRIARGHDRSWHAAVARRIREVSGGVVPEIWTIRISGQRTPAVQAIQEEGTEVHIAHILGDPHDEGTELNIVALLLVRPEAVVPLPNLHVPLEAGDRLLLCGTSEARRQLDWTLYHRNTLRFLVTGEQRPDGTIWRWLARQRRGSH</sequence>
<evidence type="ECO:0000313" key="4">
    <source>
        <dbReference type="EMBL" id="MBK1726181.1"/>
    </source>
</evidence>
<dbReference type="Pfam" id="PF02254">
    <property type="entry name" value="TrkA_N"/>
    <property type="match status" value="2"/>
</dbReference>
<comment type="subcellular location">
    <subcellularLocation>
        <location evidence="1">Cell membrane</location>
        <topology evidence="1">Multi-pass membrane protein</topology>
    </subcellularLocation>
</comment>
<dbReference type="Gene3D" id="1.10.287.70">
    <property type="match status" value="1"/>
</dbReference>
<keyword evidence="2" id="KW-1133">Transmembrane helix</keyword>
<keyword evidence="2" id="KW-0812">Transmembrane</keyword>
<reference evidence="4 5" key="1">
    <citation type="journal article" date="2020" name="Microorganisms">
        <title>Osmotic Adaptation and Compatible Solute Biosynthesis of Phototrophic Bacteria as Revealed from Genome Analyses.</title>
        <authorList>
            <person name="Imhoff J.F."/>
            <person name="Rahn T."/>
            <person name="Kunzel S."/>
            <person name="Keller A."/>
            <person name="Neulinger S.C."/>
        </authorList>
    </citation>
    <scope>NUCLEOTIDE SEQUENCE [LARGE SCALE GENOMIC DNA]</scope>
    <source>
        <strain evidence="4 5">DSM 15116</strain>
    </source>
</reference>
<dbReference type="Gene3D" id="3.40.50.720">
    <property type="entry name" value="NAD(P)-binding Rossmann-like Domain"/>
    <property type="match status" value="2"/>
</dbReference>
<dbReference type="InterPro" id="IPR003148">
    <property type="entry name" value="RCK_N"/>
</dbReference>
<dbReference type="PANTHER" id="PTHR43833:SF11">
    <property type="entry name" value="VOLTAGE-GATED POTASSIUM CHANNEL KCH"/>
    <property type="match status" value="1"/>
</dbReference>
<dbReference type="SUPFAM" id="SSF51735">
    <property type="entry name" value="NAD(P)-binding Rossmann-fold domains"/>
    <property type="match status" value="2"/>
</dbReference>
<dbReference type="InterPro" id="IPR036291">
    <property type="entry name" value="NAD(P)-bd_dom_sf"/>
</dbReference>
<keyword evidence="5" id="KW-1185">Reference proteome</keyword>
<evidence type="ECO:0000259" key="3">
    <source>
        <dbReference type="PROSITE" id="PS51201"/>
    </source>
</evidence>
<dbReference type="Proteomes" id="UP000738126">
    <property type="component" value="Unassembled WGS sequence"/>
</dbReference>
<dbReference type="RefSeq" id="WP_200257016.1">
    <property type="nucleotide sequence ID" value="NZ_NRSH01000027.1"/>
</dbReference>
<protein>
    <submittedName>
        <fullName evidence="4">Potassium transporter TrkA</fullName>
    </submittedName>
</protein>
<feature type="transmembrane region" description="Helical" evidence="2">
    <location>
        <begin position="48"/>
        <end position="65"/>
    </location>
</feature>
<gene>
    <name evidence="4" type="ORF">CKO13_03905</name>
</gene>
<proteinExistence type="predicted"/>
<evidence type="ECO:0000256" key="1">
    <source>
        <dbReference type="ARBA" id="ARBA00004651"/>
    </source>
</evidence>
<accession>A0ABS1E390</accession>
<evidence type="ECO:0000256" key="2">
    <source>
        <dbReference type="SAM" id="Phobius"/>
    </source>
</evidence>
<dbReference type="InterPro" id="IPR013099">
    <property type="entry name" value="K_chnl_dom"/>
</dbReference>
<feature type="domain" description="RCK N-terminal" evidence="3">
    <location>
        <begin position="288"/>
        <end position="404"/>
    </location>
</feature>
<organism evidence="4 5">
    <name type="scientific">Halorhodospira neutriphila</name>
    <dbReference type="NCBI Taxonomy" id="168379"/>
    <lineage>
        <taxon>Bacteria</taxon>
        <taxon>Pseudomonadati</taxon>
        <taxon>Pseudomonadota</taxon>
        <taxon>Gammaproteobacteria</taxon>
        <taxon>Chromatiales</taxon>
        <taxon>Ectothiorhodospiraceae</taxon>
        <taxon>Halorhodospira</taxon>
    </lineage>
</organism>
<feature type="transmembrane region" description="Helical" evidence="2">
    <location>
        <begin position="17"/>
        <end position="36"/>
    </location>
</feature>
<comment type="caution">
    <text evidence="4">The sequence shown here is derived from an EMBL/GenBank/DDBJ whole genome shotgun (WGS) entry which is preliminary data.</text>
</comment>
<evidence type="ECO:0000313" key="5">
    <source>
        <dbReference type="Proteomes" id="UP000738126"/>
    </source>
</evidence>
<dbReference type="InterPro" id="IPR050721">
    <property type="entry name" value="Trk_Ktr_HKT_K-transport"/>
</dbReference>
<dbReference type="SUPFAM" id="SSF81324">
    <property type="entry name" value="Voltage-gated potassium channels"/>
    <property type="match status" value="1"/>
</dbReference>